<name>A0A507EKU5_9FUNG</name>
<proteinExistence type="predicted"/>
<dbReference type="EMBL" id="QEAP01000581">
    <property type="protein sequence ID" value="TPX63828.1"/>
    <property type="molecule type" value="Genomic_DNA"/>
</dbReference>
<sequence>MPHIGVQMCVRIWPEDVVAEDAVPKIRTTTMKIQIWMGLTWMMMIQSMMTLIWRRRNSGSNQNCALRVPKGRVEAGLRKWKMMWSPDALFMTMLGFQTKVWIS</sequence>
<evidence type="ECO:0000313" key="2">
    <source>
        <dbReference type="Proteomes" id="UP000320333"/>
    </source>
</evidence>
<dbReference type="Proteomes" id="UP000320333">
    <property type="component" value="Unassembled WGS sequence"/>
</dbReference>
<keyword evidence="2" id="KW-1185">Reference proteome</keyword>
<protein>
    <submittedName>
        <fullName evidence="1">Uncharacterized protein</fullName>
    </submittedName>
</protein>
<accession>A0A507EKU5</accession>
<gene>
    <name evidence="1" type="ORF">CcCBS67573_g08568</name>
</gene>
<reference evidence="1 2" key="1">
    <citation type="journal article" date="2019" name="Sci. Rep.">
        <title>Comparative genomics of chytrid fungi reveal insights into the obligate biotrophic and pathogenic lifestyle of Synchytrium endobioticum.</title>
        <authorList>
            <person name="van de Vossenberg B.T.L.H."/>
            <person name="Warris S."/>
            <person name="Nguyen H.D.T."/>
            <person name="van Gent-Pelzer M.P.E."/>
            <person name="Joly D.L."/>
            <person name="van de Geest H.C."/>
            <person name="Bonants P.J.M."/>
            <person name="Smith D.S."/>
            <person name="Levesque C.A."/>
            <person name="van der Lee T.A.J."/>
        </authorList>
    </citation>
    <scope>NUCLEOTIDE SEQUENCE [LARGE SCALE GENOMIC DNA]</scope>
    <source>
        <strain evidence="1 2">CBS 675.73</strain>
    </source>
</reference>
<evidence type="ECO:0000313" key="1">
    <source>
        <dbReference type="EMBL" id="TPX63828.1"/>
    </source>
</evidence>
<dbReference type="AlphaFoldDB" id="A0A507EKU5"/>
<comment type="caution">
    <text evidence="1">The sequence shown here is derived from an EMBL/GenBank/DDBJ whole genome shotgun (WGS) entry which is preliminary data.</text>
</comment>
<organism evidence="1 2">
    <name type="scientific">Chytriomyces confervae</name>
    <dbReference type="NCBI Taxonomy" id="246404"/>
    <lineage>
        <taxon>Eukaryota</taxon>
        <taxon>Fungi</taxon>
        <taxon>Fungi incertae sedis</taxon>
        <taxon>Chytridiomycota</taxon>
        <taxon>Chytridiomycota incertae sedis</taxon>
        <taxon>Chytridiomycetes</taxon>
        <taxon>Chytridiales</taxon>
        <taxon>Chytriomycetaceae</taxon>
        <taxon>Chytriomyces</taxon>
    </lineage>
</organism>